<name>A0A0D0X1Q8_9ACTN</name>
<dbReference type="EMBL" id="JXSX01000001">
    <property type="protein sequence ID" value="KIR64879.1"/>
    <property type="molecule type" value="Genomic_DNA"/>
</dbReference>
<evidence type="ECO:0000313" key="3">
    <source>
        <dbReference type="Proteomes" id="UP000032254"/>
    </source>
</evidence>
<feature type="transmembrane region" description="Helical" evidence="1">
    <location>
        <begin position="169"/>
        <end position="189"/>
    </location>
</feature>
<dbReference type="AlphaFoldDB" id="A0A0D0X1Q8"/>
<organism evidence="2 3">
    <name type="scientific">Micromonospora haikouensis</name>
    <dbReference type="NCBI Taxonomy" id="686309"/>
    <lineage>
        <taxon>Bacteria</taxon>
        <taxon>Bacillati</taxon>
        <taxon>Actinomycetota</taxon>
        <taxon>Actinomycetes</taxon>
        <taxon>Micromonosporales</taxon>
        <taxon>Micromonosporaceae</taxon>
        <taxon>Micromonospora</taxon>
    </lineage>
</organism>
<keyword evidence="3" id="KW-1185">Reference proteome</keyword>
<keyword evidence="1" id="KW-0812">Transmembrane</keyword>
<accession>A0A0D0X1Q8</accession>
<evidence type="ECO:0008006" key="4">
    <source>
        <dbReference type="Google" id="ProtNLM"/>
    </source>
</evidence>
<gene>
    <name evidence="2" type="ORF">TK50_04685</name>
</gene>
<dbReference type="PATRIC" id="fig|47853.6.peg.998"/>
<comment type="caution">
    <text evidence="2">The sequence shown here is derived from an EMBL/GenBank/DDBJ whole genome shotgun (WGS) entry which is preliminary data.</text>
</comment>
<feature type="transmembrane region" description="Helical" evidence="1">
    <location>
        <begin position="12"/>
        <end position="31"/>
    </location>
</feature>
<sequence>MRWLRLYLRARRVPLALAGTVCAVGSLWASWPYFSAGQTVNARVVSVAALVAAVAVGTTLGGADDALDHTASVNWPARRAGHVLLAAAAIVALLLASTLTDVRFEPLGVVARNTAGLLGLTALGAALLGAALSWIAPLTWTLVAMLPWLGPSDQLRLQVGAWLVQPAGTTAATACATVLAVVGLVAYALRGCPRRPAAETAPDR</sequence>
<evidence type="ECO:0000313" key="2">
    <source>
        <dbReference type="EMBL" id="KIR64879.1"/>
    </source>
</evidence>
<feature type="transmembrane region" description="Helical" evidence="1">
    <location>
        <begin position="116"/>
        <end position="149"/>
    </location>
</feature>
<keyword evidence="1" id="KW-0472">Membrane</keyword>
<feature type="transmembrane region" description="Helical" evidence="1">
    <location>
        <begin position="83"/>
        <end position="104"/>
    </location>
</feature>
<proteinExistence type="predicted"/>
<feature type="transmembrane region" description="Helical" evidence="1">
    <location>
        <begin position="43"/>
        <end position="63"/>
    </location>
</feature>
<dbReference type="GeneID" id="301303462"/>
<evidence type="ECO:0000256" key="1">
    <source>
        <dbReference type="SAM" id="Phobius"/>
    </source>
</evidence>
<dbReference type="RefSeq" id="WP_043961630.1">
    <property type="nucleotide sequence ID" value="NZ_JXSX01000001.1"/>
</dbReference>
<reference evidence="2 3" key="1">
    <citation type="submission" date="2015-01" db="EMBL/GenBank/DDBJ databases">
        <title>Sequencing and annotation of Micromonospora carbonacea strain JXNU-1 genome.</title>
        <authorList>
            <person name="Long Z."/>
            <person name="Huang Y."/>
            <person name="Jiang Y."/>
        </authorList>
    </citation>
    <scope>NUCLEOTIDE SEQUENCE [LARGE SCALE GENOMIC DNA]</scope>
    <source>
        <strain evidence="2 3">JXNU-1</strain>
    </source>
</reference>
<dbReference type="OrthoDB" id="3297019at2"/>
<keyword evidence="1" id="KW-1133">Transmembrane helix</keyword>
<dbReference type="Proteomes" id="UP000032254">
    <property type="component" value="Unassembled WGS sequence"/>
</dbReference>
<protein>
    <recommendedName>
        <fullName evidence="4">ABC-2 family transporter protein</fullName>
    </recommendedName>
</protein>